<dbReference type="Proteomes" id="UP000295818">
    <property type="component" value="Unassembled WGS sequence"/>
</dbReference>
<gene>
    <name evidence="1" type="ORF">EV644_107223</name>
</gene>
<dbReference type="Gene3D" id="1.25.40.10">
    <property type="entry name" value="Tetratricopeptide repeat domain"/>
    <property type="match status" value="1"/>
</dbReference>
<reference evidence="1 2" key="1">
    <citation type="journal article" date="2015" name="Stand. Genomic Sci.">
        <title>Genomic Encyclopedia of Bacterial and Archaeal Type Strains, Phase III: the genomes of soil and plant-associated and newly described type strains.</title>
        <authorList>
            <person name="Whitman W.B."/>
            <person name="Woyke T."/>
            <person name="Klenk H.P."/>
            <person name="Zhou Y."/>
            <person name="Lilburn T.G."/>
            <person name="Beck B.J."/>
            <person name="De Vos P."/>
            <person name="Vandamme P."/>
            <person name="Eisen J.A."/>
            <person name="Garrity G."/>
            <person name="Hugenholtz P."/>
            <person name="Kyrpides N.C."/>
        </authorList>
    </citation>
    <scope>NUCLEOTIDE SEQUENCE [LARGE SCALE GENOMIC DNA]</scope>
    <source>
        <strain evidence="1 2">VKM Ac-2538</strain>
    </source>
</reference>
<evidence type="ECO:0008006" key="3">
    <source>
        <dbReference type="Google" id="ProtNLM"/>
    </source>
</evidence>
<dbReference type="InterPro" id="IPR011990">
    <property type="entry name" value="TPR-like_helical_dom_sf"/>
</dbReference>
<name>A0ABY2BJC8_9ACTN</name>
<protein>
    <recommendedName>
        <fullName evidence="3">Tetratricopeptide repeat protein</fullName>
    </recommendedName>
</protein>
<comment type="caution">
    <text evidence="1">The sequence shown here is derived from an EMBL/GenBank/DDBJ whole genome shotgun (WGS) entry which is preliminary data.</text>
</comment>
<evidence type="ECO:0000313" key="1">
    <source>
        <dbReference type="EMBL" id="TCO21900.1"/>
    </source>
</evidence>
<keyword evidence="2" id="KW-1185">Reference proteome</keyword>
<evidence type="ECO:0000313" key="2">
    <source>
        <dbReference type="Proteomes" id="UP000295818"/>
    </source>
</evidence>
<sequence>MSHMAEDLRARRAAHLLDFVHRADRRLRGPDQLRWATLLRAETGGLDSAIRWSAEHDPPLGLRLVAGLSTYWWMHGLRGDAARSARCVLTALGPQVPEGLSEEYLLAVLLAAGQQDDSGFDLAEHVEQAALVVQSLDEPFTHPVTLLLWSIVFGPFVAPGQVADVLARNTTSLDPWALAAIELCAGYPRLTGSDPDMSEKALQEALAQFRLIGDRWGVSLALSALAELAAWSGQLGQCQELTGQALAVTEELGADEDSSLLLCRRADLHLRLGELLAARRDYQRALQLGNAAETCAAARIGLARAARYGGDLPAAREFALAALDGCPGSGELARTEALGELEAIATAEGDPVAPATPGGSRRITGRWLESG</sequence>
<proteinExistence type="predicted"/>
<organism evidence="1 2">
    <name type="scientific">Kribbella orskensis</name>
    <dbReference type="NCBI Taxonomy" id="2512216"/>
    <lineage>
        <taxon>Bacteria</taxon>
        <taxon>Bacillati</taxon>
        <taxon>Actinomycetota</taxon>
        <taxon>Actinomycetes</taxon>
        <taxon>Propionibacteriales</taxon>
        <taxon>Kribbellaceae</taxon>
        <taxon>Kribbella</taxon>
    </lineage>
</organism>
<dbReference type="EMBL" id="SLWM01000007">
    <property type="protein sequence ID" value="TCO21900.1"/>
    <property type="molecule type" value="Genomic_DNA"/>
</dbReference>
<accession>A0ABY2BJC8</accession>
<dbReference type="SUPFAM" id="SSF48452">
    <property type="entry name" value="TPR-like"/>
    <property type="match status" value="1"/>
</dbReference>